<protein>
    <submittedName>
        <fullName evidence="3">Uncharacterized protein</fullName>
    </submittedName>
</protein>
<accession>A0ABV4H129</accession>
<gene>
    <name evidence="3" type="ORF">AB2L27_10905</name>
</gene>
<dbReference type="RefSeq" id="WP_370441492.1">
    <property type="nucleotide sequence ID" value="NZ_JBGFTU010000011.1"/>
</dbReference>
<organism evidence="3 4">
    <name type="scientific">Kineococcus halophytocola</name>
    <dbReference type="NCBI Taxonomy" id="3234027"/>
    <lineage>
        <taxon>Bacteria</taxon>
        <taxon>Bacillati</taxon>
        <taxon>Actinomycetota</taxon>
        <taxon>Actinomycetes</taxon>
        <taxon>Kineosporiales</taxon>
        <taxon>Kineosporiaceae</taxon>
        <taxon>Kineococcus</taxon>
    </lineage>
</organism>
<keyword evidence="4" id="KW-1185">Reference proteome</keyword>
<keyword evidence="2" id="KW-1133">Transmembrane helix</keyword>
<feature type="transmembrane region" description="Helical" evidence="2">
    <location>
        <begin position="6"/>
        <end position="24"/>
    </location>
</feature>
<dbReference type="Proteomes" id="UP001565927">
    <property type="component" value="Unassembled WGS sequence"/>
</dbReference>
<name>A0ABV4H129_9ACTN</name>
<keyword evidence="2" id="KW-0472">Membrane</keyword>
<comment type="caution">
    <text evidence="3">The sequence shown here is derived from an EMBL/GenBank/DDBJ whole genome shotgun (WGS) entry which is preliminary data.</text>
</comment>
<sequence>MTTESVLVLVAVALVVIALSAFAVRRARRRRARGREDALRAGQEQETDGEDAALRSMGRNAWMRGGGGGV</sequence>
<evidence type="ECO:0000313" key="4">
    <source>
        <dbReference type="Proteomes" id="UP001565927"/>
    </source>
</evidence>
<reference evidence="3 4" key="1">
    <citation type="submission" date="2024-07" db="EMBL/GenBank/DDBJ databases">
        <authorList>
            <person name="Thanompreechachai J."/>
            <person name="Duangmal K."/>
        </authorList>
    </citation>
    <scope>NUCLEOTIDE SEQUENCE [LARGE SCALE GENOMIC DNA]</scope>
    <source>
        <strain evidence="3 4">LSe6-4</strain>
    </source>
</reference>
<dbReference type="EMBL" id="JBGFTU010000011">
    <property type="protein sequence ID" value="MEZ0165266.1"/>
    <property type="molecule type" value="Genomic_DNA"/>
</dbReference>
<evidence type="ECO:0000256" key="2">
    <source>
        <dbReference type="SAM" id="Phobius"/>
    </source>
</evidence>
<evidence type="ECO:0000256" key="1">
    <source>
        <dbReference type="SAM" id="MobiDB-lite"/>
    </source>
</evidence>
<evidence type="ECO:0000313" key="3">
    <source>
        <dbReference type="EMBL" id="MEZ0165266.1"/>
    </source>
</evidence>
<proteinExistence type="predicted"/>
<keyword evidence="2" id="KW-0812">Transmembrane</keyword>
<feature type="region of interest" description="Disordered" evidence="1">
    <location>
        <begin position="33"/>
        <end position="70"/>
    </location>
</feature>